<proteinExistence type="predicted"/>
<accession>A0AAV6NUH4</accession>
<sequence length="75" mass="8772">FAILTDMHRLKDKSIIVALTTSTISSRKRKSNRHGHRHDRQTRGRSCHREHIADQEKVPCPKCNKVHEESVYALR</sequence>
<name>A0AAV6NUH4_9ROSI</name>
<feature type="compositionally biased region" description="Basic residues" evidence="1">
    <location>
        <begin position="26"/>
        <end position="46"/>
    </location>
</feature>
<feature type="region of interest" description="Disordered" evidence="1">
    <location>
        <begin position="24"/>
        <end position="52"/>
    </location>
</feature>
<protein>
    <submittedName>
        <fullName evidence="2">Uncharacterized protein</fullName>
    </submittedName>
</protein>
<evidence type="ECO:0000313" key="2">
    <source>
        <dbReference type="EMBL" id="KAG6603434.1"/>
    </source>
</evidence>
<reference evidence="2 3" key="1">
    <citation type="journal article" date="2021" name="Hortic Res">
        <title>The domestication of Cucurbita argyrosperma as revealed by the genome of its wild relative.</title>
        <authorList>
            <person name="Barrera-Redondo J."/>
            <person name="Sanchez-de la Vega G."/>
            <person name="Aguirre-Liguori J.A."/>
            <person name="Castellanos-Morales G."/>
            <person name="Gutierrez-Guerrero Y.T."/>
            <person name="Aguirre-Dugua X."/>
            <person name="Aguirre-Planter E."/>
            <person name="Tenaillon M.I."/>
            <person name="Lira-Saade R."/>
            <person name="Eguiarte L.E."/>
        </authorList>
    </citation>
    <scope>NUCLEOTIDE SEQUENCE [LARGE SCALE GENOMIC DNA]</scope>
    <source>
        <strain evidence="2">JBR-2021</strain>
    </source>
</reference>
<organism evidence="2 3">
    <name type="scientific">Cucurbita argyrosperma subsp. sororia</name>
    <dbReference type="NCBI Taxonomy" id="37648"/>
    <lineage>
        <taxon>Eukaryota</taxon>
        <taxon>Viridiplantae</taxon>
        <taxon>Streptophyta</taxon>
        <taxon>Embryophyta</taxon>
        <taxon>Tracheophyta</taxon>
        <taxon>Spermatophyta</taxon>
        <taxon>Magnoliopsida</taxon>
        <taxon>eudicotyledons</taxon>
        <taxon>Gunneridae</taxon>
        <taxon>Pentapetalae</taxon>
        <taxon>rosids</taxon>
        <taxon>fabids</taxon>
        <taxon>Cucurbitales</taxon>
        <taxon>Cucurbitaceae</taxon>
        <taxon>Cucurbiteae</taxon>
        <taxon>Cucurbita</taxon>
    </lineage>
</organism>
<dbReference type="AlphaFoldDB" id="A0AAV6NUH4"/>
<feature type="non-terminal residue" evidence="2">
    <location>
        <position position="1"/>
    </location>
</feature>
<evidence type="ECO:0000256" key="1">
    <source>
        <dbReference type="SAM" id="MobiDB-lite"/>
    </source>
</evidence>
<dbReference type="Proteomes" id="UP000685013">
    <property type="component" value="Chromosome 3"/>
</dbReference>
<gene>
    <name evidence="2" type="ORF">SDJN03_04043</name>
</gene>
<dbReference type="EMBL" id="JAGKQH010000003">
    <property type="protein sequence ID" value="KAG6603434.1"/>
    <property type="molecule type" value="Genomic_DNA"/>
</dbReference>
<keyword evidence="3" id="KW-1185">Reference proteome</keyword>
<comment type="caution">
    <text evidence="2">The sequence shown here is derived from an EMBL/GenBank/DDBJ whole genome shotgun (WGS) entry which is preliminary data.</text>
</comment>
<evidence type="ECO:0000313" key="3">
    <source>
        <dbReference type="Proteomes" id="UP000685013"/>
    </source>
</evidence>